<feature type="transmembrane region" description="Helical" evidence="2">
    <location>
        <begin position="93"/>
        <end position="118"/>
    </location>
</feature>
<evidence type="ECO:0000256" key="1">
    <source>
        <dbReference type="SAM" id="MobiDB-lite"/>
    </source>
</evidence>
<feature type="transmembrane region" description="Helical" evidence="2">
    <location>
        <begin position="51"/>
        <end position="73"/>
    </location>
</feature>
<organism evidence="3 4">
    <name type="scientific">Promicromonospora aerolata</name>
    <dbReference type="NCBI Taxonomy" id="195749"/>
    <lineage>
        <taxon>Bacteria</taxon>
        <taxon>Bacillati</taxon>
        <taxon>Actinomycetota</taxon>
        <taxon>Actinomycetes</taxon>
        <taxon>Micrococcales</taxon>
        <taxon>Promicromonosporaceae</taxon>
        <taxon>Promicromonospora</taxon>
    </lineage>
</organism>
<dbReference type="InterPro" id="IPR018392">
    <property type="entry name" value="LysM"/>
</dbReference>
<protein>
    <submittedName>
        <fullName evidence="3">LysM peptidoglycan-binding domain-containing protein</fullName>
    </submittedName>
</protein>
<keyword evidence="2" id="KW-0812">Transmembrane</keyword>
<accession>A0ABW4VC18</accession>
<feature type="region of interest" description="Disordered" evidence="1">
    <location>
        <begin position="1"/>
        <end position="43"/>
    </location>
</feature>
<gene>
    <name evidence="3" type="ORF">ACFSL2_11860</name>
</gene>
<dbReference type="CDD" id="cd00118">
    <property type="entry name" value="LysM"/>
    <property type="match status" value="1"/>
</dbReference>
<keyword evidence="2" id="KW-1133">Transmembrane helix</keyword>
<comment type="caution">
    <text evidence="3">The sequence shown here is derived from an EMBL/GenBank/DDBJ whole genome shotgun (WGS) entry which is preliminary data.</text>
</comment>
<reference evidence="4" key="1">
    <citation type="journal article" date="2019" name="Int. J. Syst. Evol. Microbiol.">
        <title>The Global Catalogue of Microorganisms (GCM) 10K type strain sequencing project: providing services to taxonomists for standard genome sequencing and annotation.</title>
        <authorList>
            <consortium name="The Broad Institute Genomics Platform"/>
            <consortium name="The Broad Institute Genome Sequencing Center for Infectious Disease"/>
            <person name="Wu L."/>
            <person name="Ma J."/>
        </authorList>
    </citation>
    <scope>NUCLEOTIDE SEQUENCE [LARGE SCALE GENOMIC DNA]</scope>
    <source>
        <strain evidence="4">CCM 7043</strain>
    </source>
</reference>
<keyword evidence="2" id="KW-0472">Membrane</keyword>
<name>A0ABW4VC18_9MICO</name>
<evidence type="ECO:0000256" key="2">
    <source>
        <dbReference type="SAM" id="Phobius"/>
    </source>
</evidence>
<dbReference type="RefSeq" id="WP_377198048.1">
    <property type="nucleotide sequence ID" value="NZ_JBHUHF010000001.1"/>
</dbReference>
<feature type="region of interest" description="Disordered" evidence="1">
    <location>
        <begin position="194"/>
        <end position="224"/>
    </location>
</feature>
<dbReference type="InterPro" id="IPR036779">
    <property type="entry name" value="LysM_dom_sf"/>
</dbReference>
<dbReference type="Gene3D" id="3.10.350.10">
    <property type="entry name" value="LysM domain"/>
    <property type="match status" value="1"/>
</dbReference>
<evidence type="ECO:0000313" key="4">
    <source>
        <dbReference type="Proteomes" id="UP001597338"/>
    </source>
</evidence>
<sequence length="296" mass="29907">MSNHALTHAPSAYATKNRQPDRRGTAPATEPTSPRGSSEHAVRAGAARGGLTGLLVLAATLVGATGVLAARTWQVGTGLGTALFPIEDIVELAAVAGGTLVAGWTGLHALIALACVVAGRRGRRWAAGERAVARHAPAVVRRLARAAAGAGLGLALAAPTAMALPDRGPGVIASADGGPAVVLDLGWQPTDVASAQDSARDGAPGSAASRPRPAPERSALVNRGLRAGTVREPLVVVEPGDTLWGIAAHHLADEQAGADPSDAEVAAAVTRWHDANREALGTNPDLIRPGTVLHRP</sequence>
<evidence type="ECO:0000313" key="3">
    <source>
        <dbReference type="EMBL" id="MFD2026202.1"/>
    </source>
</evidence>
<feature type="compositionally biased region" description="Low complexity" evidence="1">
    <location>
        <begin position="202"/>
        <end position="219"/>
    </location>
</feature>
<dbReference type="Proteomes" id="UP001597338">
    <property type="component" value="Unassembled WGS sequence"/>
</dbReference>
<dbReference type="EMBL" id="JBHUHF010000001">
    <property type="protein sequence ID" value="MFD2026202.1"/>
    <property type="molecule type" value="Genomic_DNA"/>
</dbReference>
<keyword evidence="4" id="KW-1185">Reference proteome</keyword>
<proteinExistence type="predicted"/>